<feature type="compositionally biased region" description="Basic residues" evidence="2">
    <location>
        <begin position="1"/>
        <end position="10"/>
    </location>
</feature>
<evidence type="ECO:0000313" key="4">
    <source>
        <dbReference type="Proteomes" id="UP001590950"/>
    </source>
</evidence>
<evidence type="ECO:0000313" key="3">
    <source>
        <dbReference type="EMBL" id="KAL2040657.1"/>
    </source>
</evidence>
<reference evidence="3 4" key="1">
    <citation type="submission" date="2024-09" db="EMBL/GenBank/DDBJ databases">
        <title>Rethinking Asexuality: The Enigmatic Case of Functional Sexual Genes in Lepraria (Stereocaulaceae).</title>
        <authorList>
            <person name="Doellman M."/>
            <person name="Sun Y."/>
            <person name="Barcenas-Pena A."/>
            <person name="Lumbsch H.T."/>
            <person name="Grewe F."/>
        </authorList>
    </citation>
    <scope>NUCLEOTIDE SEQUENCE [LARGE SCALE GENOMIC DNA]</scope>
    <source>
        <strain evidence="3 4">Mercado 3170</strain>
    </source>
</reference>
<evidence type="ECO:0000256" key="1">
    <source>
        <dbReference type="ARBA" id="ARBA00007462"/>
    </source>
</evidence>
<dbReference type="PANTHER" id="PTHR13245:SF14">
    <property type="entry name" value="RRP15-LIKE PROTEIN"/>
    <property type="match status" value="1"/>
</dbReference>
<keyword evidence="4" id="KW-1185">Reference proteome</keyword>
<dbReference type="EMBL" id="JBEFKJ010000020">
    <property type="protein sequence ID" value="KAL2040657.1"/>
    <property type="molecule type" value="Genomic_DNA"/>
</dbReference>
<sequence length="265" mass="28717">MAPSNLKKRKLDNENITNPTKIRKQQHYSSPSASSSENEDEIPAVNLADLDNDADTGSEASPPINKNRASEEASSSSAFDSDSDSDSSADSHTSQPSNPNNTKLSKQKSKRNDPDAFASSMSAILTSKLNTQKRIDPVLARSATAHEASLSVANTKLEAKARHKLHQDKKEALEKGRVKDVLGVESGEAQGVIEEEKRLRKIAQRGVVKLFNAVRQAQVRGEEARKTAVDVKGRARREEKVGEMSRGGFLEMVAGGGKQGRIEEG</sequence>
<protein>
    <recommendedName>
        <fullName evidence="5">Rrp15p-domain-containing protein</fullName>
    </recommendedName>
</protein>
<accession>A0ABR4A423</accession>
<dbReference type="Pfam" id="PF07890">
    <property type="entry name" value="Rrp15p"/>
    <property type="match status" value="1"/>
</dbReference>
<dbReference type="InterPro" id="IPR012459">
    <property type="entry name" value="Rrp15"/>
</dbReference>
<dbReference type="PANTHER" id="PTHR13245">
    <property type="entry name" value="RRP15-LIKE PROTEIN"/>
    <property type="match status" value="1"/>
</dbReference>
<evidence type="ECO:0008006" key="5">
    <source>
        <dbReference type="Google" id="ProtNLM"/>
    </source>
</evidence>
<feature type="compositionally biased region" description="Polar residues" evidence="2">
    <location>
        <begin position="92"/>
        <end position="104"/>
    </location>
</feature>
<name>A0ABR4A423_9LECA</name>
<evidence type="ECO:0000256" key="2">
    <source>
        <dbReference type="SAM" id="MobiDB-lite"/>
    </source>
</evidence>
<gene>
    <name evidence="3" type="ORF">N7G274_006636</name>
</gene>
<comment type="similarity">
    <text evidence="1">Belongs to the RRP15 family.</text>
</comment>
<proteinExistence type="inferred from homology"/>
<organism evidence="3 4">
    <name type="scientific">Stereocaulon virgatum</name>
    <dbReference type="NCBI Taxonomy" id="373712"/>
    <lineage>
        <taxon>Eukaryota</taxon>
        <taxon>Fungi</taxon>
        <taxon>Dikarya</taxon>
        <taxon>Ascomycota</taxon>
        <taxon>Pezizomycotina</taxon>
        <taxon>Lecanoromycetes</taxon>
        <taxon>OSLEUM clade</taxon>
        <taxon>Lecanoromycetidae</taxon>
        <taxon>Lecanorales</taxon>
        <taxon>Lecanorineae</taxon>
        <taxon>Stereocaulaceae</taxon>
        <taxon>Stereocaulon</taxon>
    </lineage>
</organism>
<dbReference type="Proteomes" id="UP001590950">
    <property type="component" value="Unassembled WGS sequence"/>
</dbReference>
<feature type="region of interest" description="Disordered" evidence="2">
    <location>
        <begin position="1"/>
        <end position="119"/>
    </location>
</feature>
<comment type="caution">
    <text evidence="3">The sequence shown here is derived from an EMBL/GenBank/DDBJ whole genome shotgun (WGS) entry which is preliminary data.</text>
</comment>